<comment type="caution">
    <text evidence="2">The sequence shown here is derived from an EMBL/GenBank/DDBJ whole genome shotgun (WGS) entry which is preliminary data.</text>
</comment>
<reference evidence="2 3" key="1">
    <citation type="submission" date="2024-05" db="EMBL/GenBank/DDBJ databases">
        <title>Burkholderia sp. Nov. a novel bacteria isolated from rhizosphere soil of Camellia sinensis.</title>
        <authorList>
            <person name="Dong Y."/>
        </authorList>
    </citation>
    <scope>NUCLEOTIDE SEQUENCE [LARGE SCALE GENOMIC DNA]</scope>
    <source>
        <strain evidence="2 3">GS2Y</strain>
    </source>
</reference>
<accession>A0ABU9WI79</accession>
<gene>
    <name evidence="2" type="ORF">VOI36_17850</name>
</gene>
<organism evidence="2 3">
    <name type="scientific">Burkholderia theae</name>
    <dbReference type="NCBI Taxonomy" id="3143496"/>
    <lineage>
        <taxon>Bacteria</taxon>
        <taxon>Pseudomonadati</taxon>
        <taxon>Pseudomonadota</taxon>
        <taxon>Betaproteobacteria</taxon>
        <taxon>Burkholderiales</taxon>
        <taxon>Burkholderiaceae</taxon>
        <taxon>Burkholderia</taxon>
    </lineage>
</organism>
<feature type="region of interest" description="Disordered" evidence="1">
    <location>
        <begin position="1"/>
        <end position="27"/>
    </location>
</feature>
<dbReference type="InterPro" id="IPR011990">
    <property type="entry name" value="TPR-like_helical_dom_sf"/>
</dbReference>
<dbReference type="RefSeq" id="WP_343492868.1">
    <property type="nucleotide sequence ID" value="NZ_JBCPYA010000006.1"/>
</dbReference>
<name>A0ABU9WI79_9BURK</name>
<dbReference type="Gene3D" id="1.25.40.10">
    <property type="entry name" value="Tetratricopeptide repeat domain"/>
    <property type="match status" value="2"/>
</dbReference>
<feature type="compositionally biased region" description="Basic and acidic residues" evidence="1">
    <location>
        <begin position="615"/>
        <end position="624"/>
    </location>
</feature>
<evidence type="ECO:0000256" key="1">
    <source>
        <dbReference type="SAM" id="MobiDB-lite"/>
    </source>
</evidence>
<dbReference type="EMBL" id="JBCPYA010000006">
    <property type="protein sequence ID" value="MEN2471770.1"/>
    <property type="molecule type" value="Genomic_DNA"/>
</dbReference>
<evidence type="ECO:0000313" key="2">
    <source>
        <dbReference type="EMBL" id="MEN2471770.1"/>
    </source>
</evidence>
<keyword evidence="3" id="KW-1185">Reference proteome</keyword>
<dbReference type="SUPFAM" id="SSF48452">
    <property type="entry name" value="TPR-like"/>
    <property type="match status" value="2"/>
</dbReference>
<protein>
    <submittedName>
        <fullName evidence="2">Uncharacterized protein</fullName>
    </submittedName>
</protein>
<evidence type="ECO:0000313" key="3">
    <source>
        <dbReference type="Proteomes" id="UP001466933"/>
    </source>
</evidence>
<proteinExistence type="predicted"/>
<feature type="region of interest" description="Disordered" evidence="1">
    <location>
        <begin position="607"/>
        <end position="630"/>
    </location>
</feature>
<sequence length="630" mass="68476">MINSAPDIDATVHTGGTAATAPPRGGPGNLAAALHRTLDDLREAHYTDPGLAASLARHAVDLARRRGDTGLLADALAAAAHVYATRDEVSRCYRHALEAQHLFEAQGRMAGMGRMLNLRGFCFDAAGDAARALHLHGESLAMLEQAGDASYIPRVLDSIGAVELRRGDYPRAIGYMTDAVRRGAALPRTPVHAIHVCRLAEARVAYGVALRERGNPDEARRHIDEALLLLAEVEAASFDVEPIGVRAVCTNVASRLYLLLGDIERGRRYTMRMWAVATQFGLQNYIAVAFARFCELRGMRGRITKACRWRQRAEERFERLQMKNELRDMLERLSTIAAGHGDMHYAMTFFKRALQLRKETRTAGAAVRAQLLALDHEAEQQRRQMREALIHVGKMSLVGSLATTLNRDLKGPLADADVQARALTATLRRGDVDATVRGLVALLASVDQLRAVVRRLDVFCRKDAGACGVVALDAAMTQVMWIVGARHGRAAHCIRLAVDAVTVWSNADRLVLIVVNVIDYVLNRYGEGIGVIEIASSRSGDGVDLFVSFDGDVVDGGLLDQAPDSVARAAPGLELIIAAEAARTIRTRVTSTVNAFGRAEYRLHLPCRKPGGDVPEEHGGEPDARGIMAT</sequence>
<feature type="compositionally biased region" description="Low complexity" evidence="1">
    <location>
        <begin position="14"/>
        <end position="23"/>
    </location>
</feature>
<dbReference type="Proteomes" id="UP001466933">
    <property type="component" value="Unassembled WGS sequence"/>
</dbReference>